<evidence type="ECO:0000313" key="2">
    <source>
        <dbReference type="Proteomes" id="UP001165064"/>
    </source>
</evidence>
<dbReference type="Proteomes" id="UP001165064">
    <property type="component" value="Unassembled WGS sequence"/>
</dbReference>
<keyword evidence="2" id="KW-1185">Reference proteome</keyword>
<organism evidence="1 2">
    <name type="scientific">Ambrosiozyma monospora</name>
    <name type="common">Yeast</name>
    <name type="synonym">Endomycopsis monosporus</name>
    <dbReference type="NCBI Taxonomy" id="43982"/>
    <lineage>
        <taxon>Eukaryota</taxon>
        <taxon>Fungi</taxon>
        <taxon>Dikarya</taxon>
        <taxon>Ascomycota</taxon>
        <taxon>Saccharomycotina</taxon>
        <taxon>Pichiomycetes</taxon>
        <taxon>Pichiales</taxon>
        <taxon>Pichiaceae</taxon>
        <taxon>Ambrosiozyma</taxon>
    </lineage>
</organism>
<proteinExistence type="predicted"/>
<protein>
    <submittedName>
        <fullName evidence="1">Unnamed protein product</fullName>
    </submittedName>
</protein>
<reference evidence="1" key="1">
    <citation type="submission" date="2023-04" db="EMBL/GenBank/DDBJ databases">
        <title>Ambrosiozyma monospora NBRC 10751.</title>
        <authorList>
            <person name="Ichikawa N."/>
            <person name="Sato H."/>
            <person name="Tonouchi N."/>
        </authorList>
    </citation>
    <scope>NUCLEOTIDE SEQUENCE</scope>
    <source>
        <strain evidence="1">NBRC 10751</strain>
    </source>
</reference>
<name>A0ACB5SRV6_AMBMO</name>
<gene>
    <name evidence="1" type="ORF">Amon02_000038800</name>
</gene>
<comment type="caution">
    <text evidence="1">The sequence shown here is derived from an EMBL/GenBank/DDBJ whole genome shotgun (WGS) entry which is preliminary data.</text>
</comment>
<dbReference type="EMBL" id="BSXS01000120">
    <property type="protein sequence ID" value="GME70929.1"/>
    <property type="molecule type" value="Genomic_DNA"/>
</dbReference>
<sequence>MTTKVPRSKGISFKPRKLSIDKNLITPIFSTPCKWTKQDKCLSQSERIQTYPKLGNYTPFTSLITESPSRRCIMSKVKVPRIFLNRLEIVNDISSPNEFEENKGGNSKSSNRSILVASEKHSTGNLLDLSTYYPNSLNLLCKLNKTGGNHDHETFKLQQLVPKDYTRVFNQKPFFSKKTKDVFYRMKLDKVQSELKKIQLGNASLAASDEFKHAELLFQSESKPNTGRVFSVETNEAGLLKVYLNISVLFQREPDLYELLKTKLNPDLKDVVSFPLTENTIGFFHSLMNFAIFMETSLI</sequence>
<evidence type="ECO:0000313" key="1">
    <source>
        <dbReference type="EMBL" id="GME70929.1"/>
    </source>
</evidence>
<accession>A0ACB5SRV6</accession>